<gene>
    <name evidence="2" type="ORF">HCJ96_02755</name>
</gene>
<dbReference type="Pfam" id="PF01575">
    <property type="entry name" value="MaoC_dehydratas"/>
    <property type="match status" value="1"/>
</dbReference>
<dbReference type="PRINTS" id="PR01483">
    <property type="entry name" value="FASYNTHASE"/>
</dbReference>
<dbReference type="InterPro" id="IPR029069">
    <property type="entry name" value="HotDog_dom_sf"/>
</dbReference>
<proteinExistence type="predicted"/>
<dbReference type="PANTHER" id="PTHR43841">
    <property type="entry name" value="3-HYDROXYACYL-THIOESTER DEHYDRATASE HTDX-RELATED"/>
    <property type="match status" value="1"/>
</dbReference>
<organism evidence="2 3">
    <name type="scientific">Alteromonas ponticola</name>
    <dbReference type="NCBI Taxonomy" id="2720613"/>
    <lineage>
        <taxon>Bacteria</taxon>
        <taxon>Pseudomonadati</taxon>
        <taxon>Pseudomonadota</taxon>
        <taxon>Gammaproteobacteria</taxon>
        <taxon>Alteromonadales</taxon>
        <taxon>Alteromonadaceae</taxon>
        <taxon>Alteromonas/Salinimonas group</taxon>
        <taxon>Alteromonas</taxon>
    </lineage>
</organism>
<dbReference type="EMBL" id="JAATNW010000002">
    <property type="protein sequence ID" value="NMH58941.1"/>
    <property type="molecule type" value="Genomic_DNA"/>
</dbReference>
<protein>
    <recommendedName>
        <fullName evidence="1">MaoC-like domain-containing protein</fullName>
    </recommendedName>
</protein>
<comment type="caution">
    <text evidence="2">The sequence shown here is derived from an EMBL/GenBank/DDBJ whole genome shotgun (WGS) entry which is preliminary data.</text>
</comment>
<dbReference type="Proteomes" id="UP000709336">
    <property type="component" value="Unassembled WGS sequence"/>
</dbReference>
<dbReference type="Gene3D" id="3.10.129.10">
    <property type="entry name" value="Hotdog Thioesterase"/>
    <property type="match status" value="1"/>
</dbReference>
<name>A0ABX1R0G7_9ALTE</name>
<evidence type="ECO:0000313" key="3">
    <source>
        <dbReference type="Proteomes" id="UP000709336"/>
    </source>
</evidence>
<dbReference type="RefSeq" id="WP_169209523.1">
    <property type="nucleotide sequence ID" value="NZ_JAATNW010000002.1"/>
</dbReference>
<evidence type="ECO:0000313" key="2">
    <source>
        <dbReference type="EMBL" id="NMH58941.1"/>
    </source>
</evidence>
<feature type="domain" description="MaoC-like" evidence="1">
    <location>
        <begin position="182"/>
        <end position="251"/>
    </location>
</feature>
<dbReference type="SUPFAM" id="SSF54637">
    <property type="entry name" value="Thioesterase/thiol ester dehydrase-isomerase"/>
    <property type="match status" value="1"/>
</dbReference>
<reference evidence="2 3" key="1">
    <citation type="submission" date="2020-03" db="EMBL/GenBank/DDBJ databases">
        <title>Alteromonas ponticola sp. nov., isolated from seawater.</title>
        <authorList>
            <person name="Yoon J.-H."/>
            <person name="Kim Y.-O."/>
        </authorList>
    </citation>
    <scope>NUCLEOTIDE SEQUENCE [LARGE SCALE GENOMIC DNA]</scope>
    <source>
        <strain evidence="2 3">MYP5</strain>
    </source>
</reference>
<accession>A0ABX1R0G7</accession>
<sequence length="283" mass="32346">MIRELISAMIRGGDKQRLTQFKPPVIEKVELSKALLIDPDHYQRYCSLVDWKASTRLHPLYLQMKSFALQLQCLADRRNPFPLLGLVHIRNQVWQSAQVDLQVMVNLTAKLGQLKTHSKGWVIEVIVEGHQRDECIYRATGEYLMRVNAPHVSRQKNKGQGDLPPFWETYQHVAQWQVADSIGRDYAKVSYDYNPIHLSAFSAKLFGFKQAIAHGMWSLAKCYSQLVDDRHAAEAVELHAEFLKPILVPAECVLMQGQHSADSQFALLNGKCSEPHIRGRLHL</sequence>
<dbReference type="PANTHER" id="PTHR43841:SF1">
    <property type="entry name" value="3-HYDROXYACYL-THIOESTER DEHYDRATASE X"/>
    <property type="match status" value="1"/>
</dbReference>
<dbReference type="InterPro" id="IPR002539">
    <property type="entry name" value="MaoC-like_dom"/>
</dbReference>
<dbReference type="InterPro" id="IPR003965">
    <property type="entry name" value="Fatty_acid_synthase"/>
</dbReference>
<evidence type="ECO:0000259" key="1">
    <source>
        <dbReference type="Pfam" id="PF01575"/>
    </source>
</evidence>
<keyword evidence="3" id="KW-1185">Reference proteome</keyword>